<dbReference type="Pfam" id="PF00702">
    <property type="entry name" value="Hydrolase"/>
    <property type="match status" value="1"/>
</dbReference>
<evidence type="ECO:0000256" key="2">
    <source>
        <dbReference type="ARBA" id="ARBA00022801"/>
    </source>
</evidence>
<dbReference type="EMBL" id="CP053708">
    <property type="protein sequence ID" value="QKE91557.1"/>
    <property type="molecule type" value="Genomic_DNA"/>
</dbReference>
<dbReference type="UniPathway" id="UPA00904">
    <property type="reaction ID" value="UER00876"/>
</dbReference>
<dbReference type="HAMAP" id="MF_01681">
    <property type="entry name" value="Salvage_MtnC"/>
    <property type="match status" value="1"/>
</dbReference>
<reference evidence="5 6" key="1">
    <citation type="journal article" date="2014" name="World J. Microbiol. Biotechnol.">
        <title>Biodiversity and physiological characteristics of Antarctic and Arctic lichens-associated bacteria.</title>
        <authorList>
            <person name="Lee Y.M."/>
            <person name="Kim E.H."/>
            <person name="Lee H.K."/>
            <person name="Hong S.G."/>
        </authorList>
    </citation>
    <scope>NUCLEOTIDE SEQUENCE [LARGE SCALE GENOMIC DNA]</scope>
    <source>
        <strain evidence="5 6">PAMC 26569</strain>
    </source>
</reference>
<dbReference type="GO" id="GO:0043715">
    <property type="term" value="F:2,3-diketo-5-methylthiopentyl-1-phosphate enolase activity"/>
    <property type="evidence" value="ECO:0007669"/>
    <property type="project" value="UniProtKB-UniRule"/>
</dbReference>
<sequence length="241" mass="25757">MPVPSVVLVDIEGTTTPIAFVHRVLFPHARMELPALVTRRSEELQVAQALAEIDVLAPGRDPLAQLFAWMDEDAKITPLKTLQGITWRDGYEAGVLTGELYPDVAPALRRWREAGLSLAVYSSGSEEAQKLIFGHSQDGNLAGLFGHFFDTRVGTKREAGSYAGIVGRLGVPPDCVLFLSDIEAELDAAAAAGLATCQLVRAQDGTKAGTVHPVAIDFDAVSQRFGLPLSPSPDIRSGSEP</sequence>
<evidence type="ECO:0000313" key="5">
    <source>
        <dbReference type="EMBL" id="QKE91557.1"/>
    </source>
</evidence>
<dbReference type="Proteomes" id="UP000500767">
    <property type="component" value="Chromosome"/>
</dbReference>
<proteinExistence type="inferred from homology"/>
<comment type="cofactor">
    <cofactor evidence="4">
        <name>Mg(2+)</name>
        <dbReference type="ChEBI" id="CHEBI:18420"/>
    </cofactor>
    <text evidence="4">Binds 1 Mg(2+) ion per subunit.</text>
</comment>
<evidence type="ECO:0000256" key="4">
    <source>
        <dbReference type="HAMAP-Rule" id="MF_01681"/>
    </source>
</evidence>
<dbReference type="Gene3D" id="1.10.720.60">
    <property type="match status" value="1"/>
</dbReference>
<dbReference type="GO" id="GO:0043874">
    <property type="term" value="F:acireductone synthase activity"/>
    <property type="evidence" value="ECO:0007669"/>
    <property type="project" value="UniProtKB-EC"/>
</dbReference>
<dbReference type="SUPFAM" id="SSF56784">
    <property type="entry name" value="HAD-like"/>
    <property type="match status" value="1"/>
</dbReference>
<comment type="similarity">
    <text evidence="4">Belongs to the HAD-like hydrolase superfamily. MasA/MtnC family.</text>
</comment>
<dbReference type="NCBIfam" id="TIGR01691">
    <property type="entry name" value="enolase-ppase"/>
    <property type="match status" value="1"/>
</dbReference>
<dbReference type="GO" id="GO:0000287">
    <property type="term" value="F:magnesium ion binding"/>
    <property type="evidence" value="ECO:0007669"/>
    <property type="project" value="UniProtKB-UniRule"/>
</dbReference>
<comment type="pathway">
    <text evidence="4">Amino-acid biosynthesis; L-methionine biosynthesis via salvage pathway; L-methionine from S-methyl-5-thio-alpha-D-ribose 1-phosphate: step 3/6.</text>
</comment>
<dbReference type="SFLD" id="SFLDS00003">
    <property type="entry name" value="Haloacid_Dehalogenase"/>
    <property type="match status" value="1"/>
</dbReference>
<dbReference type="RefSeq" id="WP_171832915.1">
    <property type="nucleotide sequence ID" value="NZ_CP053708.1"/>
</dbReference>
<comment type="subunit">
    <text evidence="4">Monomer.</text>
</comment>
<accession>A0A6M8HTS0</accession>
<dbReference type="KEGG" id="lck:HN018_17315"/>
<protein>
    <recommendedName>
        <fullName evidence="4">Enolase-phosphatase E1</fullName>
        <ecNumber evidence="4">3.1.3.77</ecNumber>
    </recommendedName>
    <alternativeName>
        <fullName evidence="4">2,3-diketo-5-methylthio-1-phosphopentane phosphatase</fullName>
    </alternativeName>
</protein>
<comment type="pathway">
    <text evidence="4">Amino-acid biosynthesis; L-methionine biosynthesis via salvage pathway; L-methionine from S-methyl-5-thio-alpha-D-ribose 1-phosphate: step 4/6.</text>
</comment>
<dbReference type="AlphaFoldDB" id="A0A6M8HTS0"/>
<name>A0A6M8HTS0_9PROT</name>
<evidence type="ECO:0000256" key="1">
    <source>
        <dbReference type="ARBA" id="ARBA00022605"/>
    </source>
</evidence>
<dbReference type="InterPro" id="IPR023214">
    <property type="entry name" value="HAD_sf"/>
</dbReference>
<keyword evidence="6" id="KW-1185">Reference proteome</keyword>
<evidence type="ECO:0000256" key="3">
    <source>
        <dbReference type="ARBA" id="ARBA00023167"/>
    </source>
</evidence>
<comment type="catalytic activity">
    <reaction evidence="4">
        <text>5-methylsulfanyl-2,3-dioxopentyl phosphate + H2O = 1,2-dihydroxy-5-(methylsulfanyl)pent-1-en-3-one + phosphate</text>
        <dbReference type="Rhea" id="RHEA:21700"/>
        <dbReference type="ChEBI" id="CHEBI:15377"/>
        <dbReference type="ChEBI" id="CHEBI:43474"/>
        <dbReference type="ChEBI" id="CHEBI:49252"/>
        <dbReference type="ChEBI" id="CHEBI:58828"/>
        <dbReference type="EC" id="3.1.3.77"/>
    </reaction>
</comment>
<dbReference type="Gene3D" id="3.40.50.1000">
    <property type="entry name" value="HAD superfamily/HAD-like"/>
    <property type="match status" value="1"/>
</dbReference>
<gene>
    <name evidence="4 5" type="primary">mtnC</name>
    <name evidence="5" type="ORF">HN018_17315</name>
</gene>
<keyword evidence="2 4" id="KW-0378">Hydrolase</keyword>
<dbReference type="PANTHER" id="PTHR20371">
    <property type="entry name" value="ENOLASE-PHOSPHATASE E1"/>
    <property type="match status" value="1"/>
</dbReference>
<dbReference type="EC" id="3.1.3.77" evidence="4"/>
<organism evidence="5 6">
    <name type="scientific">Lichenicola cladoniae</name>
    <dbReference type="NCBI Taxonomy" id="1484109"/>
    <lineage>
        <taxon>Bacteria</taxon>
        <taxon>Pseudomonadati</taxon>
        <taxon>Pseudomonadota</taxon>
        <taxon>Alphaproteobacteria</taxon>
        <taxon>Acetobacterales</taxon>
        <taxon>Acetobacteraceae</taxon>
        <taxon>Lichenicola</taxon>
    </lineage>
</organism>
<dbReference type="InterPro" id="IPR023943">
    <property type="entry name" value="Enolase-ppase_E1"/>
</dbReference>
<keyword evidence="1 4" id="KW-0028">Amino-acid biosynthesis</keyword>
<dbReference type="CDD" id="cd01629">
    <property type="entry name" value="HAD_EP"/>
    <property type="match status" value="1"/>
</dbReference>
<evidence type="ECO:0000313" key="6">
    <source>
        <dbReference type="Proteomes" id="UP000500767"/>
    </source>
</evidence>
<keyword evidence="3 4" id="KW-0486">Methionine biosynthesis</keyword>
<dbReference type="NCBIfam" id="TIGR01549">
    <property type="entry name" value="HAD-SF-IA-v1"/>
    <property type="match status" value="1"/>
</dbReference>
<dbReference type="SFLD" id="SFLDG01129">
    <property type="entry name" value="C1.5:_HAD__Beta-PGM__Phosphata"/>
    <property type="match status" value="1"/>
</dbReference>
<keyword evidence="4" id="KW-0479">Metal-binding</keyword>
<dbReference type="InterPro" id="IPR036412">
    <property type="entry name" value="HAD-like_sf"/>
</dbReference>
<dbReference type="InterPro" id="IPR006439">
    <property type="entry name" value="HAD-SF_hydro_IA"/>
</dbReference>
<dbReference type="SFLD" id="SFLDG01133">
    <property type="entry name" value="C1.5.4:_Enolase-phosphatase_Li"/>
    <property type="match status" value="1"/>
</dbReference>
<keyword evidence="4" id="KW-0460">Magnesium</keyword>
<dbReference type="GO" id="GO:0019509">
    <property type="term" value="P:L-methionine salvage from methylthioadenosine"/>
    <property type="evidence" value="ECO:0007669"/>
    <property type="project" value="UniProtKB-UniRule"/>
</dbReference>
<dbReference type="PANTHER" id="PTHR20371:SF1">
    <property type="entry name" value="ENOLASE-PHOSPHATASE E1"/>
    <property type="match status" value="1"/>
</dbReference>
<comment type="function">
    <text evidence="4">Bifunctional enzyme that catalyzes the enolization of 2,3-diketo-5-methylthiopentyl-1-phosphate (DK-MTP-1-P) into the intermediate 2-hydroxy-3-keto-5-methylthiopentenyl-1-phosphate (HK-MTPenyl-1-P), which is then dephosphorylated to form the acireductone 1,2-dihydroxy-3-keto-5-methylthiopentene (DHK-MTPene).</text>
</comment>
<dbReference type="GO" id="GO:0043716">
    <property type="term" value="F:2-hydroxy-3-keto-5-methylthiopentenyl-1-phosphate phosphatase activity"/>
    <property type="evidence" value="ECO:0007669"/>
    <property type="project" value="UniProtKB-UniRule"/>
</dbReference>